<reference evidence="1" key="1">
    <citation type="submission" date="2021-12" db="EMBL/GenBank/DDBJ databases">
        <authorList>
            <person name="King R."/>
        </authorList>
    </citation>
    <scope>NUCLEOTIDE SEQUENCE</scope>
</reference>
<dbReference type="InterPro" id="IPR012337">
    <property type="entry name" value="RNaseH-like_sf"/>
</dbReference>
<dbReference type="PANTHER" id="PTHR37162">
    <property type="entry name" value="HAT FAMILY DIMERISATION DOMAINCONTAINING PROTEIN-RELATED"/>
    <property type="match status" value="1"/>
</dbReference>
<keyword evidence="2" id="KW-1185">Reference proteome</keyword>
<name>A0A9N9WK37_9NEOP</name>
<organism evidence="1 2">
    <name type="scientific">Diatraea saccharalis</name>
    <name type="common">sugarcane borer</name>
    <dbReference type="NCBI Taxonomy" id="40085"/>
    <lineage>
        <taxon>Eukaryota</taxon>
        <taxon>Metazoa</taxon>
        <taxon>Ecdysozoa</taxon>
        <taxon>Arthropoda</taxon>
        <taxon>Hexapoda</taxon>
        <taxon>Insecta</taxon>
        <taxon>Pterygota</taxon>
        <taxon>Neoptera</taxon>
        <taxon>Endopterygota</taxon>
        <taxon>Lepidoptera</taxon>
        <taxon>Glossata</taxon>
        <taxon>Ditrysia</taxon>
        <taxon>Pyraloidea</taxon>
        <taxon>Crambidae</taxon>
        <taxon>Crambinae</taxon>
        <taxon>Diatraea</taxon>
    </lineage>
</organism>
<proteinExistence type="predicted"/>
<evidence type="ECO:0008006" key="3">
    <source>
        <dbReference type="Google" id="ProtNLM"/>
    </source>
</evidence>
<dbReference type="Proteomes" id="UP001153714">
    <property type="component" value="Chromosome 7"/>
</dbReference>
<dbReference type="SUPFAM" id="SSF53098">
    <property type="entry name" value="Ribonuclease H-like"/>
    <property type="match status" value="1"/>
</dbReference>
<accession>A0A9N9WK37</accession>
<dbReference type="OrthoDB" id="6159421at2759"/>
<dbReference type="AlphaFoldDB" id="A0A9N9WK37"/>
<reference evidence="1" key="2">
    <citation type="submission" date="2022-10" db="EMBL/GenBank/DDBJ databases">
        <authorList>
            <consortium name="ENA_rothamsted_submissions"/>
            <consortium name="culmorum"/>
            <person name="King R."/>
        </authorList>
    </citation>
    <scope>NUCLEOTIDE SEQUENCE</scope>
</reference>
<sequence>MKTIKHQASVPGTSATQKPVTNFFMKSNITDDVKRGEILLASFVAEHNLSINVMEHLPQLVKAVCKDSTIAKEISCSRTKTTAIIKSVTGASEKEHLVADLKTSKFSLLIDESTDRGCVKLLAVVVKYYKNGEIRDALLGLVPVQDTTGEKLYEQLVKLLNDNGIPYKNNMVGFAADGANAMMGQHNSVASRLLIDIPNLYVLKCICHSFALCASYACTKLPREAEGLVRDVFNYISTSPKRMGVIKQFQEFLSLKPHKMLHPCQTRWLSLRAAVMRVLEQYEALKLYFTEAAFSDRLNSAESILQMLNNPYNKIYLQFLEFALDFFTKLNKIMQSEKPQIHKLHENLSNTYKTFLDCYLGSAYLMRTELQNVQHDNPRHYKPIEEIYLGVNVASSLSSSNLSPNDIKLFKLRCLEFYTASN</sequence>
<gene>
    <name evidence="1" type="ORF">DIATSA_LOCUS12136</name>
</gene>
<evidence type="ECO:0000313" key="2">
    <source>
        <dbReference type="Proteomes" id="UP001153714"/>
    </source>
</evidence>
<dbReference type="PANTHER" id="PTHR37162:SF1">
    <property type="entry name" value="BED-TYPE DOMAIN-CONTAINING PROTEIN"/>
    <property type="match status" value="1"/>
</dbReference>
<protein>
    <recommendedName>
        <fullName evidence="3">DUF4371 domain-containing protein</fullName>
    </recommendedName>
</protein>
<dbReference type="EMBL" id="OU893338">
    <property type="protein sequence ID" value="CAG9794784.1"/>
    <property type="molecule type" value="Genomic_DNA"/>
</dbReference>
<evidence type="ECO:0000313" key="1">
    <source>
        <dbReference type="EMBL" id="CAG9794784.1"/>
    </source>
</evidence>